<name>A0A3S3M684_9MAGN</name>
<dbReference type="EMBL" id="QPKB01000002">
    <property type="protein sequence ID" value="RWR77795.1"/>
    <property type="molecule type" value="Genomic_DNA"/>
</dbReference>
<evidence type="ECO:0000256" key="5">
    <source>
        <dbReference type="ARBA" id="ARBA00022723"/>
    </source>
</evidence>
<feature type="transmembrane region" description="Helical" evidence="10">
    <location>
        <begin position="16"/>
        <end position="37"/>
    </location>
</feature>
<evidence type="ECO:0000256" key="1">
    <source>
        <dbReference type="ARBA" id="ARBA00001971"/>
    </source>
</evidence>
<evidence type="ECO:0000256" key="8">
    <source>
        <dbReference type="ARBA" id="ARBA00023033"/>
    </source>
</evidence>
<dbReference type="InterPro" id="IPR001128">
    <property type="entry name" value="Cyt_P450"/>
</dbReference>
<evidence type="ECO:0000256" key="9">
    <source>
        <dbReference type="ARBA" id="ARBA00023136"/>
    </source>
</evidence>
<dbReference type="STRING" id="337451.A0A3S3M684"/>
<accession>A0A3S3M684</accession>
<comment type="cofactor">
    <cofactor evidence="1">
        <name>heme</name>
        <dbReference type="ChEBI" id="CHEBI:30413"/>
    </cofactor>
</comment>
<keyword evidence="6" id="KW-0560">Oxidoreductase</keyword>
<dbReference type="GO" id="GO:0004497">
    <property type="term" value="F:monooxygenase activity"/>
    <property type="evidence" value="ECO:0007669"/>
    <property type="project" value="UniProtKB-KW"/>
</dbReference>
<dbReference type="Proteomes" id="UP000283530">
    <property type="component" value="Unassembled WGS sequence"/>
</dbReference>
<protein>
    <submittedName>
        <fullName evidence="11">Cytochrome P450 93A1</fullName>
    </submittedName>
</protein>
<evidence type="ECO:0000313" key="11">
    <source>
        <dbReference type="EMBL" id="RWR77795.1"/>
    </source>
</evidence>
<dbReference type="PANTHER" id="PTHR47943">
    <property type="entry name" value="CYTOCHROME P450 93A3-LIKE"/>
    <property type="match status" value="1"/>
</dbReference>
<dbReference type="CDD" id="cd20655">
    <property type="entry name" value="CYP93"/>
    <property type="match status" value="1"/>
</dbReference>
<dbReference type="PANTHER" id="PTHR47943:SF8">
    <property type="entry name" value="CYTOCHROME P450"/>
    <property type="match status" value="1"/>
</dbReference>
<keyword evidence="10" id="KW-0812">Transmembrane</keyword>
<dbReference type="Pfam" id="PF00067">
    <property type="entry name" value="p450"/>
    <property type="match status" value="3"/>
</dbReference>
<dbReference type="InterPro" id="IPR036396">
    <property type="entry name" value="Cyt_P450_sf"/>
</dbReference>
<sequence length="1010" mass="113843">MSKPPSSLLPLEMEDIQYYAILFLVWLVSTLVVRAILSKTRPNLRLPPSPLALPIIGHFYLLGSFPHQTFHKLSIRYGPLILLRLGSVPTVIVSSVEAVKEILKTHETAFTARPSTSAIRLLSYDTSGFIFGPYGPYWKFMKKLCMSELLSGRTLDSMLPIRRLELRRFLQLLAERSEAGKTADMGAELMAMTNSVISMMAMRKRCSTTDGDEVHECLSELGELVGRFNLGDFNALCKKLDLQGLEKRFKDLHWRLDRLIGGIIQEHLEERRVRREMGVGGDFAKDIIDILLDISEDENAEMQLTRENIKAFVLKAREEIDAVVGKDRLVEESDIPNLPYIQAIIKEALRLHPPGPLVPRKSVDYCKVSGYDIPPDTHVYINIWAMARNPDYWEDPLEFRPERFMPSDKGGSSPLDVRGQHYHLLPFGSGRRACPGITLALQVMQTTVAAMVQCFDWKINSSKDGGGNERVDMTEGLGLIVPKAKPLDIQSYAILLLVWLIPTLLLVRAIFSKTRPTWRLPPSPIALPIIGHLHLLGPLPHQSFHKLSTHYGPLIRLRLGSVPAIIASSPDTAKEILKNNEISFASRPLSSAARHLTYGSSGFVFAPCGHYWKFMKKLCMSELLGGRTLDMMLPIRRLELRKFLQLLLERSEAGEPVDLSAELSTMTNNVISMMAMRKRCGRIEGDDEVRRLLLEMTQLIGRFNLGDFIGLCRKLDLQGLEKRYKDLHWRLDGIMERIIEEHEEERKVRREMGVGGGDCARDLIEILLDISEDEKAEMKLTRDNIKAFVQDIFAAGTDTSAITTEWALAELINHPAVLKKAREEIDAVVEKERLVEESDIPNLPYIQAIIKETLRLHPTAPLIIRKSSDHCKISGYDIPSDTRVFINVWAIGRDPHHWDDPLEFRPERFMPSDKGGSSLIDVRGQHFHLLPFGSGRRACPGITLAMQVVQTTIAAIVHSFDWKITGEDGGGNVCVDMTEGTAGITVPRAKPLVCFPIARIRPLRMDPTFE</sequence>
<keyword evidence="9 10" id="KW-0472">Membrane</keyword>
<evidence type="ECO:0000313" key="12">
    <source>
        <dbReference type="Proteomes" id="UP000283530"/>
    </source>
</evidence>
<gene>
    <name evidence="11" type="ORF">CKAN_00629800</name>
</gene>
<reference evidence="11 12" key="1">
    <citation type="journal article" date="2019" name="Nat. Plants">
        <title>Stout camphor tree genome fills gaps in understanding of flowering plant genome evolution.</title>
        <authorList>
            <person name="Chaw S.M."/>
            <person name="Liu Y.C."/>
            <person name="Wu Y.W."/>
            <person name="Wang H.Y."/>
            <person name="Lin C.I."/>
            <person name="Wu C.S."/>
            <person name="Ke H.M."/>
            <person name="Chang L.Y."/>
            <person name="Hsu C.Y."/>
            <person name="Yang H.T."/>
            <person name="Sudianto E."/>
            <person name="Hsu M.H."/>
            <person name="Wu K.P."/>
            <person name="Wang L.N."/>
            <person name="Leebens-Mack J.H."/>
            <person name="Tsai I.J."/>
        </authorList>
    </citation>
    <scope>NUCLEOTIDE SEQUENCE [LARGE SCALE GENOMIC DNA]</scope>
    <source>
        <strain evidence="12">cv. Chaw 1501</strain>
        <tissue evidence="11">Young leaves</tissue>
    </source>
</reference>
<evidence type="ECO:0000256" key="4">
    <source>
        <dbReference type="ARBA" id="ARBA00022617"/>
    </source>
</evidence>
<dbReference type="GO" id="GO:0016020">
    <property type="term" value="C:membrane"/>
    <property type="evidence" value="ECO:0007669"/>
    <property type="project" value="UniProtKB-SubCell"/>
</dbReference>
<comment type="similarity">
    <text evidence="3">Belongs to the cytochrome P450 family.</text>
</comment>
<dbReference type="GO" id="GO:0016705">
    <property type="term" value="F:oxidoreductase activity, acting on paired donors, with incorporation or reduction of molecular oxygen"/>
    <property type="evidence" value="ECO:0007669"/>
    <property type="project" value="InterPro"/>
</dbReference>
<dbReference type="GO" id="GO:0005506">
    <property type="term" value="F:iron ion binding"/>
    <property type="evidence" value="ECO:0007669"/>
    <property type="project" value="InterPro"/>
</dbReference>
<evidence type="ECO:0000256" key="6">
    <source>
        <dbReference type="ARBA" id="ARBA00023002"/>
    </source>
</evidence>
<evidence type="ECO:0000256" key="7">
    <source>
        <dbReference type="ARBA" id="ARBA00023004"/>
    </source>
</evidence>
<evidence type="ECO:0000256" key="10">
    <source>
        <dbReference type="SAM" id="Phobius"/>
    </source>
</evidence>
<dbReference type="FunFam" id="1.10.630.10:FF:000235">
    <property type="entry name" value="Cytochrome P450 family 93 subfamily D polypeptide 1"/>
    <property type="match status" value="1"/>
</dbReference>
<dbReference type="Gene3D" id="1.10.630.10">
    <property type="entry name" value="Cytochrome P450"/>
    <property type="match status" value="3"/>
</dbReference>
<keyword evidence="12" id="KW-1185">Reference proteome</keyword>
<comment type="caution">
    <text evidence="11">The sequence shown here is derived from an EMBL/GenBank/DDBJ whole genome shotgun (WGS) entry which is preliminary data.</text>
</comment>
<keyword evidence="7" id="KW-0408">Iron</keyword>
<dbReference type="FunFam" id="1.10.630.10:FF:000019">
    <property type="entry name" value="Cytochrome P450 family protein"/>
    <property type="match status" value="1"/>
</dbReference>
<dbReference type="PROSITE" id="PS00086">
    <property type="entry name" value="CYTOCHROME_P450"/>
    <property type="match status" value="2"/>
</dbReference>
<dbReference type="PRINTS" id="PR00385">
    <property type="entry name" value="P450"/>
</dbReference>
<dbReference type="SUPFAM" id="SSF48264">
    <property type="entry name" value="Cytochrome P450"/>
    <property type="match status" value="2"/>
</dbReference>
<keyword evidence="10" id="KW-1133">Transmembrane helix</keyword>
<dbReference type="PRINTS" id="PR00463">
    <property type="entry name" value="EP450I"/>
</dbReference>
<comment type="subcellular location">
    <subcellularLocation>
        <location evidence="2">Membrane</location>
    </subcellularLocation>
</comment>
<proteinExistence type="inferred from homology"/>
<evidence type="ECO:0000256" key="3">
    <source>
        <dbReference type="ARBA" id="ARBA00010617"/>
    </source>
</evidence>
<dbReference type="InterPro" id="IPR017972">
    <property type="entry name" value="Cyt_P450_CS"/>
</dbReference>
<dbReference type="InterPro" id="IPR002401">
    <property type="entry name" value="Cyt_P450_E_grp-I"/>
</dbReference>
<dbReference type="AlphaFoldDB" id="A0A3S3M684"/>
<dbReference type="OrthoDB" id="1103324at2759"/>
<keyword evidence="5" id="KW-0479">Metal-binding</keyword>
<keyword evidence="4" id="KW-0349">Heme</keyword>
<evidence type="ECO:0000256" key="2">
    <source>
        <dbReference type="ARBA" id="ARBA00004370"/>
    </source>
</evidence>
<organism evidence="11 12">
    <name type="scientific">Cinnamomum micranthum f. kanehirae</name>
    <dbReference type="NCBI Taxonomy" id="337451"/>
    <lineage>
        <taxon>Eukaryota</taxon>
        <taxon>Viridiplantae</taxon>
        <taxon>Streptophyta</taxon>
        <taxon>Embryophyta</taxon>
        <taxon>Tracheophyta</taxon>
        <taxon>Spermatophyta</taxon>
        <taxon>Magnoliopsida</taxon>
        <taxon>Magnoliidae</taxon>
        <taxon>Laurales</taxon>
        <taxon>Lauraceae</taxon>
        <taxon>Cinnamomum</taxon>
    </lineage>
</organism>
<keyword evidence="8" id="KW-0503">Monooxygenase</keyword>
<dbReference type="GO" id="GO:0020037">
    <property type="term" value="F:heme binding"/>
    <property type="evidence" value="ECO:0007669"/>
    <property type="project" value="InterPro"/>
</dbReference>